<dbReference type="AlphaFoldDB" id="A0A9E7GGZ4"/>
<protein>
    <recommendedName>
        <fullName evidence="4">Secreted protein</fullName>
    </recommendedName>
</protein>
<evidence type="ECO:0000313" key="2">
    <source>
        <dbReference type="EMBL" id="URE14635.1"/>
    </source>
</evidence>
<accession>A0A9E7GGZ4</accession>
<dbReference type="OrthoDB" id="1047602at2759"/>
<feature type="signal peptide" evidence="1">
    <location>
        <begin position="1"/>
        <end position="19"/>
    </location>
</feature>
<evidence type="ECO:0000313" key="3">
    <source>
        <dbReference type="Proteomes" id="UP001055439"/>
    </source>
</evidence>
<gene>
    <name evidence="2" type="ORF">MUK42_10599</name>
</gene>
<feature type="chain" id="PRO_5039507406" description="Secreted protein" evidence="1">
    <location>
        <begin position="20"/>
        <end position="131"/>
    </location>
</feature>
<evidence type="ECO:0008006" key="4">
    <source>
        <dbReference type="Google" id="ProtNLM"/>
    </source>
</evidence>
<name>A0A9E7GGZ4_9LILI</name>
<sequence length="131" mass="13817">MECALLALAFPISASSASAFSKRFLPEKASVYLAFVSLVDVETQLESLSLIAFRFVPCPHLAIPSGFFHPSTSAPGNGVNNGEEGVVGGVKPSPFGLLLPFSCLHKPSSIHRLSSSLPSSVTISSLEIPFR</sequence>
<keyword evidence="1" id="KW-0732">Signal</keyword>
<keyword evidence="3" id="KW-1185">Reference proteome</keyword>
<proteinExistence type="predicted"/>
<dbReference type="EMBL" id="CP097509">
    <property type="protein sequence ID" value="URE14635.1"/>
    <property type="molecule type" value="Genomic_DNA"/>
</dbReference>
<organism evidence="2 3">
    <name type="scientific">Musa troglodytarum</name>
    <name type="common">fe'i banana</name>
    <dbReference type="NCBI Taxonomy" id="320322"/>
    <lineage>
        <taxon>Eukaryota</taxon>
        <taxon>Viridiplantae</taxon>
        <taxon>Streptophyta</taxon>
        <taxon>Embryophyta</taxon>
        <taxon>Tracheophyta</taxon>
        <taxon>Spermatophyta</taxon>
        <taxon>Magnoliopsida</taxon>
        <taxon>Liliopsida</taxon>
        <taxon>Zingiberales</taxon>
        <taxon>Musaceae</taxon>
        <taxon>Musa</taxon>
    </lineage>
</organism>
<evidence type="ECO:0000256" key="1">
    <source>
        <dbReference type="SAM" id="SignalP"/>
    </source>
</evidence>
<dbReference type="Proteomes" id="UP001055439">
    <property type="component" value="Chromosome 7"/>
</dbReference>
<reference evidence="2" key="1">
    <citation type="submission" date="2022-05" db="EMBL/GenBank/DDBJ databases">
        <title>The Musa troglodytarum L. genome provides insights into the mechanism of non-climacteric behaviour and enrichment of carotenoids.</title>
        <authorList>
            <person name="Wang J."/>
        </authorList>
    </citation>
    <scope>NUCLEOTIDE SEQUENCE</scope>
    <source>
        <tissue evidence="2">Leaf</tissue>
    </source>
</reference>